<evidence type="ECO:0000256" key="3">
    <source>
        <dbReference type="ARBA" id="ARBA00023125"/>
    </source>
</evidence>
<comment type="similarity">
    <text evidence="1">Belongs to the bHLH protein family.</text>
</comment>
<dbReference type="EMBL" id="MK302315">
    <property type="protein sequence ID" value="QDF82383.1"/>
    <property type="molecule type" value="mRNA"/>
</dbReference>
<dbReference type="AlphaFoldDB" id="A0A4Y6JKM4"/>
<reference evidence="9" key="2">
    <citation type="submission" date="2018-12" db="EMBL/GenBank/DDBJ databases">
        <authorList>
            <person name="Yang F."/>
            <person name="Zhu G."/>
            <person name="Wei Y."/>
        </authorList>
    </citation>
    <scope>NUCLEOTIDE SEQUENCE</scope>
</reference>
<feature type="region of interest" description="Disordered" evidence="7">
    <location>
        <begin position="176"/>
        <end position="195"/>
    </location>
</feature>
<dbReference type="SUPFAM" id="SSF47459">
    <property type="entry name" value="HLH, helix-loop-helix DNA-binding domain"/>
    <property type="match status" value="1"/>
</dbReference>
<evidence type="ECO:0000256" key="5">
    <source>
        <dbReference type="ARBA" id="ARBA00023242"/>
    </source>
</evidence>
<feature type="coiled-coil region" evidence="6">
    <location>
        <begin position="106"/>
        <end position="133"/>
    </location>
</feature>
<dbReference type="Pfam" id="PF23177">
    <property type="entry name" value="bHLH_IRO3"/>
    <property type="match status" value="1"/>
</dbReference>
<evidence type="ECO:0000256" key="2">
    <source>
        <dbReference type="ARBA" id="ARBA00023015"/>
    </source>
</evidence>
<keyword evidence="5" id="KW-0539">Nucleus</keyword>
<sequence>MISNSTPSMGRVAVKPVHGSVPSKKIRGKLPKKIHKAEREKLKRDHLNELFFELSHALDPTRQNNGKAAILSDTTKLLRDLITHVGSLKRENTALLNESHYVTVEKNELEDDNAALQGDIDRLQSQIQESIQRDPSSLQEPNCTALPSQNSSVAPVFVVPLNQDLQQALADIAAAPLSSSPKPSPPHITRPHARYPTPDSWSLEFLSRNMEASGGALNGWHGVDEA</sequence>
<proteinExistence type="evidence at transcript level"/>
<dbReference type="Gene3D" id="4.10.280.10">
    <property type="entry name" value="Helix-loop-helix DNA-binding domain"/>
    <property type="match status" value="1"/>
</dbReference>
<accession>A0A4Y6JKM4</accession>
<keyword evidence="4" id="KW-0804">Transcription</keyword>
<keyword evidence="3" id="KW-0238">DNA-binding</keyword>
<feature type="domain" description="BHLH" evidence="8">
    <location>
        <begin position="31"/>
        <end position="81"/>
    </location>
</feature>
<dbReference type="InterPro" id="IPR057075">
    <property type="entry name" value="bHLH_IRO3"/>
</dbReference>
<dbReference type="GO" id="GO:0003677">
    <property type="term" value="F:DNA binding"/>
    <property type="evidence" value="ECO:0007669"/>
    <property type="project" value="UniProtKB-KW"/>
</dbReference>
<dbReference type="PANTHER" id="PTHR47075:SF9">
    <property type="entry name" value="TRANSCRIPTION FACTOR BHLH47"/>
    <property type="match status" value="1"/>
</dbReference>
<evidence type="ECO:0000256" key="1">
    <source>
        <dbReference type="ARBA" id="ARBA00005510"/>
    </source>
</evidence>
<dbReference type="PROSITE" id="PS50888">
    <property type="entry name" value="BHLH"/>
    <property type="match status" value="1"/>
</dbReference>
<evidence type="ECO:0000313" key="9">
    <source>
        <dbReference type="EMBL" id="QDF82383.1"/>
    </source>
</evidence>
<dbReference type="InterPro" id="IPR036638">
    <property type="entry name" value="HLH_DNA-bd_sf"/>
</dbReference>
<evidence type="ECO:0000256" key="7">
    <source>
        <dbReference type="SAM" id="MobiDB-lite"/>
    </source>
</evidence>
<evidence type="ECO:0000256" key="6">
    <source>
        <dbReference type="SAM" id="Coils"/>
    </source>
</evidence>
<keyword evidence="6" id="KW-0175">Coiled coil</keyword>
<dbReference type="PANTHER" id="PTHR47075">
    <property type="entry name" value="TRANSCRIPTION FACTOR BHLH47"/>
    <property type="match status" value="1"/>
</dbReference>
<reference evidence="9" key="1">
    <citation type="journal article" date="2017" name="BMC Genomics">
        <title>Integrated mRNA and microRNA transcriptome variations in the multi-tepal mutant provide insights into the floral patterning of the orchid Cymbidium goeringii.</title>
        <authorList>
            <person name="Yang F."/>
            <person name="Zhu G."/>
            <person name="Wang Z."/>
            <person name="Liu H."/>
            <person name="Xu Q."/>
            <person name="Huang D."/>
            <person name="Zhao C."/>
        </authorList>
    </citation>
    <scope>NUCLEOTIDE SEQUENCE</scope>
</reference>
<keyword evidence="2" id="KW-0805">Transcription regulation</keyword>
<dbReference type="InterPro" id="IPR011598">
    <property type="entry name" value="bHLH_dom"/>
</dbReference>
<name>A0A4Y6JKM4_9ASPA</name>
<dbReference type="GO" id="GO:0046983">
    <property type="term" value="F:protein dimerization activity"/>
    <property type="evidence" value="ECO:0007669"/>
    <property type="project" value="InterPro"/>
</dbReference>
<evidence type="ECO:0000259" key="8">
    <source>
        <dbReference type="PROSITE" id="PS50888"/>
    </source>
</evidence>
<feature type="region of interest" description="Disordered" evidence="7">
    <location>
        <begin position="1"/>
        <end position="25"/>
    </location>
</feature>
<evidence type="ECO:0000256" key="4">
    <source>
        <dbReference type="ARBA" id="ARBA00023163"/>
    </source>
</evidence>
<organism evidence="9">
    <name type="scientific">Cymbidium goeringii</name>
    <dbReference type="NCBI Taxonomy" id="112607"/>
    <lineage>
        <taxon>Eukaryota</taxon>
        <taxon>Viridiplantae</taxon>
        <taxon>Streptophyta</taxon>
        <taxon>Embryophyta</taxon>
        <taxon>Tracheophyta</taxon>
        <taxon>Spermatophyta</taxon>
        <taxon>Magnoliopsida</taxon>
        <taxon>Liliopsida</taxon>
        <taxon>Asparagales</taxon>
        <taxon>Orchidaceae</taxon>
        <taxon>Epidendroideae</taxon>
        <taxon>Cymbidieae</taxon>
        <taxon>Cymbidiinae</taxon>
        <taxon>Cymbidium</taxon>
    </lineage>
</organism>
<protein>
    <submittedName>
        <fullName evidence="9">Transcription factor bHLH47 isoform X2</fullName>
    </submittedName>
</protein>